<protein>
    <recommendedName>
        <fullName evidence="2">glycerophosphodiester phosphodiesterase</fullName>
        <ecNumber evidence="2">3.1.4.46</ecNumber>
    </recommendedName>
</protein>
<dbReference type="PROSITE" id="PS51704">
    <property type="entry name" value="GP_PDE"/>
    <property type="match status" value="1"/>
</dbReference>
<proteinExistence type="inferred from homology"/>
<dbReference type="InterPro" id="IPR017946">
    <property type="entry name" value="PLC-like_Pdiesterase_TIM-brl"/>
</dbReference>
<reference evidence="8" key="2">
    <citation type="submission" date="2020-09" db="EMBL/GenBank/DDBJ databases">
        <authorList>
            <person name="Sun Q."/>
            <person name="Zhou Y."/>
        </authorList>
    </citation>
    <scope>NUCLEOTIDE SEQUENCE</scope>
    <source>
        <strain evidence="8">CGMCC 4.7272</strain>
    </source>
</reference>
<keyword evidence="4" id="KW-0319">Glycerol metabolism</keyword>
<dbReference type="InterPro" id="IPR030395">
    <property type="entry name" value="GP_PDE_dom"/>
</dbReference>
<evidence type="ECO:0000256" key="6">
    <source>
        <dbReference type="ARBA" id="ARBA00047512"/>
    </source>
</evidence>
<dbReference type="GO" id="GO:0042597">
    <property type="term" value="C:periplasmic space"/>
    <property type="evidence" value="ECO:0007669"/>
    <property type="project" value="TreeGrafter"/>
</dbReference>
<evidence type="ECO:0000313" key="8">
    <source>
        <dbReference type="EMBL" id="GGJ18235.1"/>
    </source>
</evidence>
<evidence type="ECO:0000256" key="2">
    <source>
        <dbReference type="ARBA" id="ARBA00012247"/>
    </source>
</evidence>
<dbReference type="Gene3D" id="3.20.20.190">
    <property type="entry name" value="Phosphatidylinositol (PI) phosphodiesterase"/>
    <property type="match status" value="1"/>
</dbReference>
<feature type="domain" description="GP-PDE" evidence="7">
    <location>
        <begin position="69"/>
        <end position="396"/>
    </location>
</feature>
<keyword evidence="3" id="KW-0732">Signal</keyword>
<dbReference type="RefSeq" id="WP_189146269.1">
    <property type="nucleotide sequence ID" value="NZ_BAABER010000003.1"/>
</dbReference>
<dbReference type="InterPro" id="IPR006311">
    <property type="entry name" value="TAT_signal"/>
</dbReference>
<comment type="caution">
    <text evidence="8">The sequence shown here is derived from an EMBL/GenBank/DDBJ whole genome shotgun (WGS) entry which is preliminary data.</text>
</comment>
<gene>
    <name evidence="8" type="ORF">GCM10012282_12940</name>
</gene>
<dbReference type="EC" id="3.1.4.46" evidence="2"/>
<accession>A0A917KLY9</accession>
<evidence type="ECO:0000313" key="9">
    <source>
        <dbReference type="Proteomes" id="UP000625682"/>
    </source>
</evidence>
<comment type="similarity">
    <text evidence="1">Belongs to the glycerophosphoryl diester phosphodiesterase family.</text>
</comment>
<sequence>MGTLESNGHAQGEPTGAGRRTLLGAAMLGAGGAVLGLPGAARADAQDAGPNAHRDVKHGGGGLKSLPVPTIIGHRGASGYRPEHTFGSYQLALDLGADIVEAGDLVPTKDGHIVCRHEPEIGGTTNVSDHPEFASRRTTKVLDGVAVTGWFTEDFTLAELKTLRAIERIPANRPHNTLYDGRWEIPTFEEVLRWQDEQTRKRGKQVWIYPETKHPTYFRALGLGLEERVAKLLRKHGKDKKNSPVILQSFEPTSIQRLNRLVGNPLVVLLSAASTRPWDFVTTGDPRTVADLVKPAGLKEIASYAQGIGPTLDLVIPKDSTGALTSPTALVADAHKAGLILHPYTMRNENPFLPANFRKGTDADAYGDAFGAYRTYFATGIDGVFTDNPDTGVLARADFLND</sequence>
<evidence type="ECO:0000256" key="4">
    <source>
        <dbReference type="ARBA" id="ARBA00022798"/>
    </source>
</evidence>
<keyword evidence="9" id="KW-1185">Reference proteome</keyword>
<evidence type="ECO:0000256" key="3">
    <source>
        <dbReference type="ARBA" id="ARBA00022729"/>
    </source>
</evidence>
<reference evidence="8" key="1">
    <citation type="journal article" date="2014" name="Int. J. Syst. Evol. Microbiol.">
        <title>Complete genome sequence of Corynebacterium casei LMG S-19264T (=DSM 44701T), isolated from a smear-ripened cheese.</title>
        <authorList>
            <consortium name="US DOE Joint Genome Institute (JGI-PGF)"/>
            <person name="Walter F."/>
            <person name="Albersmeier A."/>
            <person name="Kalinowski J."/>
            <person name="Ruckert C."/>
        </authorList>
    </citation>
    <scope>NUCLEOTIDE SEQUENCE</scope>
    <source>
        <strain evidence="8">CGMCC 4.7272</strain>
    </source>
</reference>
<dbReference type="GO" id="GO:0008889">
    <property type="term" value="F:glycerophosphodiester phosphodiesterase activity"/>
    <property type="evidence" value="ECO:0007669"/>
    <property type="project" value="UniProtKB-EC"/>
</dbReference>
<evidence type="ECO:0000259" key="7">
    <source>
        <dbReference type="PROSITE" id="PS51704"/>
    </source>
</evidence>
<dbReference type="PANTHER" id="PTHR43620:SF7">
    <property type="entry name" value="GLYCEROPHOSPHODIESTER PHOSPHODIESTERASE GDPD5-RELATED"/>
    <property type="match status" value="1"/>
</dbReference>
<keyword evidence="5" id="KW-0378">Hydrolase</keyword>
<dbReference type="CDD" id="cd08602">
    <property type="entry name" value="GDPD_ScGlpQ1_like"/>
    <property type="match status" value="1"/>
</dbReference>
<dbReference type="AlphaFoldDB" id="A0A917KLY9"/>
<comment type="catalytic activity">
    <reaction evidence="6">
        <text>a sn-glycero-3-phosphodiester + H2O = an alcohol + sn-glycerol 3-phosphate + H(+)</text>
        <dbReference type="Rhea" id="RHEA:12969"/>
        <dbReference type="ChEBI" id="CHEBI:15377"/>
        <dbReference type="ChEBI" id="CHEBI:15378"/>
        <dbReference type="ChEBI" id="CHEBI:30879"/>
        <dbReference type="ChEBI" id="CHEBI:57597"/>
        <dbReference type="ChEBI" id="CHEBI:83408"/>
        <dbReference type="EC" id="3.1.4.46"/>
    </reaction>
</comment>
<evidence type="ECO:0000256" key="1">
    <source>
        <dbReference type="ARBA" id="ARBA00007277"/>
    </source>
</evidence>
<evidence type="ECO:0000256" key="5">
    <source>
        <dbReference type="ARBA" id="ARBA00022801"/>
    </source>
</evidence>
<dbReference type="Pfam" id="PF03009">
    <property type="entry name" value="GDPD"/>
    <property type="match status" value="1"/>
</dbReference>
<organism evidence="8 9">
    <name type="scientific">Streptomyces lacrimifluminis</name>
    <dbReference type="NCBI Taxonomy" id="1500077"/>
    <lineage>
        <taxon>Bacteria</taxon>
        <taxon>Bacillati</taxon>
        <taxon>Actinomycetota</taxon>
        <taxon>Actinomycetes</taxon>
        <taxon>Kitasatosporales</taxon>
        <taxon>Streptomycetaceae</taxon>
        <taxon>Streptomyces</taxon>
    </lineage>
</organism>
<dbReference type="GO" id="GO:0006071">
    <property type="term" value="P:glycerol metabolic process"/>
    <property type="evidence" value="ECO:0007669"/>
    <property type="project" value="UniProtKB-KW"/>
</dbReference>
<dbReference type="SUPFAM" id="SSF51695">
    <property type="entry name" value="PLC-like phosphodiesterases"/>
    <property type="match status" value="1"/>
</dbReference>
<dbReference type="Proteomes" id="UP000625682">
    <property type="component" value="Unassembled WGS sequence"/>
</dbReference>
<dbReference type="PROSITE" id="PS51318">
    <property type="entry name" value="TAT"/>
    <property type="match status" value="1"/>
</dbReference>
<name>A0A917KLY9_9ACTN</name>
<dbReference type="FunFam" id="3.20.20.190:FF:000050">
    <property type="entry name" value="Glycerophosphoryl diester phosphodiesterase"/>
    <property type="match status" value="1"/>
</dbReference>
<dbReference type="PANTHER" id="PTHR43620">
    <property type="entry name" value="GLYCEROPHOSPHORYL DIESTER PHOSPHODIESTERASE"/>
    <property type="match status" value="1"/>
</dbReference>
<dbReference type="EMBL" id="BMMU01000003">
    <property type="protein sequence ID" value="GGJ18235.1"/>
    <property type="molecule type" value="Genomic_DNA"/>
</dbReference>
<dbReference type="GO" id="GO:0006629">
    <property type="term" value="P:lipid metabolic process"/>
    <property type="evidence" value="ECO:0007669"/>
    <property type="project" value="InterPro"/>
</dbReference>